<dbReference type="PANTHER" id="PTHR40051:SF1">
    <property type="entry name" value="YOLD-LIKE FAMILY PROTEIN"/>
    <property type="match status" value="1"/>
</dbReference>
<proteinExistence type="predicted"/>
<dbReference type="Pfam" id="PF08863">
    <property type="entry name" value="YolD"/>
    <property type="match status" value="1"/>
</dbReference>
<comment type="caution">
    <text evidence="1">The sequence shown here is derived from an EMBL/GenBank/DDBJ whole genome shotgun (WGS) entry which is preliminary data.</text>
</comment>
<dbReference type="EMBL" id="JARMDB010000029">
    <property type="protein sequence ID" value="MED1568839.1"/>
    <property type="molecule type" value="Genomic_DNA"/>
</dbReference>
<gene>
    <name evidence="1" type="ORF">P4U88_23820</name>
</gene>
<dbReference type="PANTHER" id="PTHR40051">
    <property type="entry name" value="IG HYPOTHETICAL 15966"/>
    <property type="match status" value="1"/>
</dbReference>
<dbReference type="InterPro" id="IPR014962">
    <property type="entry name" value="YolD"/>
</dbReference>
<name>A0ABU6N171_9BACI</name>
<keyword evidence="2" id="KW-1185">Reference proteome</keyword>
<dbReference type="RefSeq" id="WP_327908377.1">
    <property type="nucleotide sequence ID" value="NZ_JARLYC010000013.1"/>
</dbReference>
<dbReference type="Proteomes" id="UP001309448">
    <property type="component" value="Unassembled WGS sequence"/>
</dbReference>
<accession>A0ABU6N171</accession>
<evidence type="ECO:0000313" key="1">
    <source>
        <dbReference type="EMBL" id="MED1568839.1"/>
    </source>
</evidence>
<reference evidence="1 2" key="1">
    <citation type="submission" date="2023-03" db="EMBL/GenBank/DDBJ databases">
        <title>Bacillus Genome Sequencing.</title>
        <authorList>
            <person name="Dunlap C."/>
        </authorList>
    </citation>
    <scope>NUCLEOTIDE SEQUENCE [LARGE SCALE GENOMIC DNA]</scope>
    <source>
        <strain evidence="1 2">B-615</strain>
    </source>
</reference>
<organism evidence="1 2">
    <name type="scientific">Bacillus paramycoides</name>
    <dbReference type="NCBI Taxonomy" id="2026194"/>
    <lineage>
        <taxon>Bacteria</taxon>
        <taxon>Bacillati</taxon>
        <taxon>Bacillota</taxon>
        <taxon>Bacilli</taxon>
        <taxon>Bacillales</taxon>
        <taxon>Bacillaceae</taxon>
        <taxon>Bacillus</taxon>
        <taxon>Bacillus cereus group</taxon>
    </lineage>
</organism>
<protein>
    <submittedName>
        <fullName evidence="1">YolD-like family protein</fullName>
    </submittedName>
</protein>
<evidence type="ECO:0000313" key="2">
    <source>
        <dbReference type="Proteomes" id="UP001309448"/>
    </source>
</evidence>
<sequence length="109" mass="12700">MDSANISKDRDTLKLAQMTIMSRKPAGTHKCIKEILNISPQNDRERIEDHLLRSFISEKEILITYYEDGYFPTSYMTVIEMNPVKCSVICIDAFNRKHTFNFIDIIDAH</sequence>